<dbReference type="GO" id="GO:0020037">
    <property type="term" value="F:heme binding"/>
    <property type="evidence" value="ECO:0007669"/>
    <property type="project" value="InterPro"/>
</dbReference>
<feature type="region of interest" description="Disordered" evidence="10">
    <location>
        <begin position="333"/>
        <end position="355"/>
    </location>
</feature>
<evidence type="ECO:0000256" key="4">
    <source>
        <dbReference type="ARBA" id="ARBA00022729"/>
    </source>
</evidence>
<dbReference type="PANTHER" id="PTHR30600:SF7">
    <property type="entry name" value="CYTOCHROME C PEROXIDASE-RELATED"/>
    <property type="match status" value="1"/>
</dbReference>
<keyword evidence="12" id="KW-0575">Peroxidase</keyword>
<keyword evidence="7 9" id="KW-0408">Iron</keyword>
<dbReference type="Proteomes" id="UP000319557">
    <property type="component" value="Chromosome"/>
</dbReference>
<feature type="domain" description="Cytochrome c" evidence="11">
    <location>
        <begin position="198"/>
        <end position="323"/>
    </location>
</feature>
<dbReference type="InterPro" id="IPR009056">
    <property type="entry name" value="Cyt_c-like_dom"/>
</dbReference>
<evidence type="ECO:0000256" key="5">
    <source>
        <dbReference type="ARBA" id="ARBA00022764"/>
    </source>
</evidence>
<dbReference type="RefSeq" id="WP_145344959.1">
    <property type="nucleotide sequence ID" value="NZ_CP036261.1"/>
</dbReference>
<accession>A0A517LZP1</accession>
<comment type="subcellular location">
    <subcellularLocation>
        <location evidence="1">Periplasm</location>
    </subcellularLocation>
</comment>
<feature type="binding site" description="covalent" evidence="8">
    <location>
        <position position="66"/>
    </location>
    <ligand>
        <name>heme c</name>
        <dbReference type="ChEBI" id="CHEBI:61717"/>
        <label>1</label>
    </ligand>
</feature>
<dbReference type="GO" id="GO:0009055">
    <property type="term" value="F:electron transfer activity"/>
    <property type="evidence" value="ECO:0007669"/>
    <property type="project" value="InterPro"/>
</dbReference>
<dbReference type="InterPro" id="IPR026259">
    <property type="entry name" value="MauG/Cytc_peroxidase"/>
</dbReference>
<dbReference type="GO" id="GO:0004130">
    <property type="term" value="F:cytochrome-c peroxidase activity"/>
    <property type="evidence" value="ECO:0007669"/>
    <property type="project" value="UniProtKB-EC"/>
</dbReference>
<organism evidence="12 13">
    <name type="scientific">Rosistilla ulvae</name>
    <dbReference type="NCBI Taxonomy" id="1930277"/>
    <lineage>
        <taxon>Bacteria</taxon>
        <taxon>Pseudomonadati</taxon>
        <taxon>Planctomycetota</taxon>
        <taxon>Planctomycetia</taxon>
        <taxon>Pirellulales</taxon>
        <taxon>Pirellulaceae</taxon>
        <taxon>Rosistilla</taxon>
    </lineage>
</organism>
<evidence type="ECO:0000256" key="8">
    <source>
        <dbReference type="PIRSR" id="PIRSR000294-1"/>
    </source>
</evidence>
<comment type="PTM">
    <text evidence="8">Binds 2 heme groups per subunit.</text>
</comment>
<dbReference type="SUPFAM" id="SSF46626">
    <property type="entry name" value="Cytochrome c"/>
    <property type="match status" value="2"/>
</dbReference>
<evidence type="ECO:0000313" key="12">
    <source>
        <dbReference type="EMBL" id="QDS88069.1"/>
    </source>
</evidence>
<dbReference type="OrthoDB" id="9772811at2"/>
<reference evidence="12 13" key="1">
    <citation type="submission" date="2019-02" db="EMBL/GenBank/DDBJ databases">
        <title>Deep-cultivation of Planctomycetes and their phenomic and genomic characterization uncovers novel biology.</title>
        <authorList>
            <person name="Wiegand S."/>
            <person name="Jogler M."/>
            <person name="Boedeker C."/>
            <person name="Pinto D."/>
            <person name="Vollmers J."/>
            <person name="Rivas-Marin E."/>
            <person name="Kohn T."/>
            <person name="Peeters S.H."/>
            <person name="Heuer A."/>
            <person name="Rast P."/>
            <person name="Oberbeckmann S."/>
            <person name="Bunk B."/>
            <person name="Jeske O."/>
            <person name="Meyerdierks A."/>
            <person name="Storesund J.E."/>
            <person name="Kallscheuer N."/>
            <person name="Luecker S."/>
            <person name="Lage O.M."/>
            <person name="Pohl T."/>
            <person name="Merkel B.J."/>
            <person name="Hornburger P."/>
            <person name="Mueller R.-W."/>
            <person name="Bruemmer F."/>
            <person name="Labrenz M."/>
            <person name="Spormann A.M."/>
            <person name="Op den Camp H."/>
            <person name="Overmann J."/>
            <person name="Amann R."/>
            <person name="Jetten M.S.M."/>
            <person name="Mascher T."/>
            <person name="Medema M.H."/>
            <person name="Devos D.P."/>
            <person name="Kaster A.-K."/>
            <person name="Ovreas L."/>
            <person name="Rohde M."/>
            <person name="Galperin M.Y."/>
            <person name="Jogler C."/>
        </authorList>
    </citation>
    <scope>NUCLEOTIDE SEQUENCE [LARGE SCALE GENOMIC DNA]</scope>
    <source>
        <strain evidence="12 13">EC9</strain>
    </source>
</reference>
<keyword evidence="2 8" id="KW-0349">Heme</keyword>
<proteinExistence type="predicted"/>
<evidence type="ECO:0000256" key="1">
    <source>
        <dbReference type="ARBA" id="ARBA00004418"/>
    </source>
</evidence>
<dbReference type="EC" id="1.11.1.5" evidence="12"/>
<dbReference type="PROSITE" id="PS51007">
    <property type="entry name" value="CYTC"/>
    <property type="match status" value="2"/>
</dbReference>
<evidence type="ECO:0000256" key="3">
    <source>
        <dbReference type="ARBA" id="ARBA00022723"/>
    </source>
</evidence>
<protein>
    <submittedName>
        <fullName evidence="12">Cytochrome c551 peroxidase</fullName>
        <ecNumber evidence="12">1.11.1.5</ecNumber>
    </submittedName>
</protein>
<feature type="binding site" description="covalent" evidence="8">
    <location>
        <position position="215"/>
    </location>
    <ligand>
        <name>heme c</name>
        <dbReference type="ChEBI" id="CHEBI:61717"/>
        <label>2</label>
    </ligand>
</feature>
<evidence type="ECO:0000256" key="6">
    <source>
        <dbReference type="ARBA" id="ARBA00023002"/>
    </source>
</evidence>
<dbReference type="InterPro" id="IPR036909">
    <property type="entry name" value="Cyt_c-like_dom_sf"/>
</dbReference>
<sequence>MTFTTRALIEPLALAILILGITNIHAQDFASLPKTASLPGDTQEKIELGKKLFFDPRLSSTGTVSCNTCHNVMEGGDDGRATSMGVDGLTGPRNAPTVWNSAFQASQFWDGRAATLEEQAKGPMVADVEMGMLAHDQVIRRIEDIPGYIREFQSVYGKDSEVTIENAVDAIAAFERVLITPNSPLDRYLAGDKDAMSPAQIRGMQLFESTGCTECHSGPALNGWQPDGEAEFAHFPRIPESDYVTKYDLIADLGRSNASGDPADDHHYKTPTLRNITLTAPYFHNGRVSSLSEACRLMAATQLDVELSESEVADLTAFMEALEGEFPELSFPRLPSRSGESVIRASAGKPRRDES</sequence>
<dbReference type="KEGG" id="ruv:EC9_22550"/>
<evidence type="ECO:0000256" key="9">
    <source>
        <dbReference type="PIRSR" id="PIRSR000294-2"/>
    </source>
</evidence>
<dbReference type="InterPro" id="IPR004852">
    <property type="entry name" value="Di-haem_cyt_c_peroxidsae"/>
</dbReference>
<dbReference type="InterPro" id="IPR051395">
    <property type="entry name" value="Cytochrome_c_Peroxidase/MauG"/>
</dbReference>
<keyword evidence="6 12" id="KW-0560">Oxidoreductase</keyword>
<evidence type="ECO:0000259" key="11">
    <source>
        <dbReference type="PROSITE" id="PS51007"/>
    </source>
</evidence>
<dbReference type="GO" id="GO:0042597">
    <property type="term" value="C:periplasmic space"/>
    <property type="evidence" value="ECO:0007669"/>
    <property type="project" value="UniProtKB-SubCell"/>
</dbReference>
<dbReference type="GO" id="GO:0046872">
    <property type="term" value="F:metal ion binding"/>
    <property type="evidence" value="ECO:0007669"/>
    <property type="project" value="UniProtKB-KW"/>
</dbReference>
<keyword evidence="5" id="KW-0574">Periplasm</keyword>
<feature type="binding site" description="axial binding residue" evidence="9">
    <location>
        <position position="298"/>
    </location>
    <ligand>
        <name>heme c</name>
        <dbReference type="ChEBI" id="CHEBI:61717"/>
        <label>2</label>
    </ligand>
    <ligandPart>
        <name>Fe</name>
        <dbReference type="ChEBI" id="CHEBI:18248"/>
    </ligandPart>
</feature>
<comment type="cofactor">
    <cofactor evidence="8">
        <name>heme</name>
        <dbReference type="ChEBI" id="CHEBI:30413"/>
    </cofactor>
    <text evidence="8">Binds 2 heme groups.</text>
</comment>
<name>A0A517LZP1_9BACT</name>
<feature type="domain" description="Cytochrome c" evidence="11">
    <location>
        <begin position="44"/>
        <end position="153"/>
    </location>
</feature>
<dbReference type="Gene3D" id="1.10.760.10">
    <property type="entry name" value="Cytochrome c-like domain"/>
    <property type="match status" value="2"/>
</dbReference>
<feature type="binding site" description="covalent" evidence="8">
    <location>
        <position position="69"/>
    </location>
    <ligand>
        <name>heme c</name>
        <dbReference type="ChEBI" id="CHEBI:61717"/>
        <label>1</label>
    </ligand>
</feature>
<feature type="binding site" description="axial binding residue" evidence="9">
    <location>
        <position position="70"/>
    </location>
    <ligand>
        <name>heme c</name>
        <dbReference type="ChEBI" id="CHEBI:61717"/>
        <label>1</label>
    </ligand>
    <ligandPart>
        <name>Fe</name>
        <dbReference type="ChEBI" id="CHEBI:18248"/>
    </ligandPart>
</feature>
<gene>
    <name evidence="12" type="primary">ccp_3</name>
    <name evidence="12" type="ORF">EC9_22550</name>
</gene>
<evidence type="ECO:0000256" key="7">
    <source>
        <dbReference type="ARBA" id="ARBA00023004"/>
    </source>
</evidence>
<dbReference type="PANTHER" id="PTHR30600">
    <property type="entry name" value="CYTOCHROME C PEROXIDASE-RELATED"/>
    <property type="match status" value="1"/>
</dbReference>
<keyword evidence="13" id="KW-1185">Reference proteome</keyword>
<evidence type="ECO:0000256" key="10">
    <source>
        <dbReference type="SAM" id="MobiDB-lite"/>
    </source>
</evidence>
<keyword evidence="4" id="KW-0732">Signal</keyword>
<dbReference type="Pfam" id="PF03150">
    <property type="entry name" value="CCP_MauG"/>
    <property type="match status" value="1"/>
</dbReference>
<feature type="binding site" description="axial binding residue" evidence="9">
    <location>
        <position position="216"/>
    </location>
    <ligand>
        <name>heme c</name>
        <dbReference type="ChEBI" id="CHEBI:61717"/>
        <label>2</label>
    </ligand>
    <ligandPart>
        <name>Fe</name>
        <dbReference type="ChEBI" id="CHEBI:18248"/>
    </ligandPart>
</feature>
<dbReference type="PIRSF" id="PIRSF000294">
    <property type="entry name" value="Cytochrome-c_peroxidase"/>
    <property type="match status" value="1"/>
</dbReference>
<feature type="binding site" description="covalent" evidence="8">
    <location>
        <position position="212"/>
    </location>
    <ligand>
        <name>heme c</name>
        <dbReference type="ChEBI" id="CHEBI:61717"/>
        <label>2</label>
    </ligand>
</feature>
<dbReference type="AlphaFoldDB" id="A0A517LZP1"/>
<keyword evidence="3 9" id="KW-0479">Metal-binding</keyword>
<evidence type="ECO:0000256" key="2">
    <source>
        <dbReference type="ARBA" id="ARBA00022617"/>
    </source>
</evidence>
<evidence type="ECO:0000313" key="13">
    <source>
        <dbReference type="Proteomes" id="UP000319557"/>
    </source>
</evidence>
<dbReference type="EMBL" id="CP036261">
    <property type="protein sequence ID" value="QDS88069.1"/>
    <property type="molecule type" value="Genomic_DNA"/>
</dbReference>